<evidence type="ECO:0000313" key="2">
    <source>
        <dbReference type="EMBL" id="EKS34515.1"/>
    </source>
</evidence>
<dbReference type="eggNOG" id="ENOG50319BE">
    <property type="taxonomic scope" value="Bacteria"/>
</dbReference>
<accession>K8P4A6</accession>
<dbReference type="RefSeq" id="WP_006023126.1">
    <property type="nucleotide sequence ID" value="NZ_KB375284.1"/>
</dbReference>
<dbReference type="Proteomes" id="UP000001096">
    <property type="component" value="Unassembled WGS sequence"/>
</dbReference>
<dbReference type="HOGENOM" id="CLU_870545_0_0_5"/>
<reference evidence="2 3" key="1">
    <citation type="submission" date="2012-04" db="EMBL/GenBank/DDBJ databases">
        <title>The Genome Sequence of Afipia broomeae ATCC 49717.</title>
        <authorList>
            <consortium name="The Broad Institute Genome Sequencing Platform"/>
            <person name="Earl A."/>
            <person name="Ward D."/>
            <person name="Feldgarden M."/>
            <person name="Gevers D."/>
            <person name="Huys G."/>
            <person name="Walker B."/>
            <person name="Young S.K."/>
            <person name="Zeng Q."/>
            <person name="Gargeya S."/>
            <person name="Fitzgerald M."/>
            <person name="Haas B."/>
            <person name="Abouelleil A."/>
            <person name="Alvarado L."/>
            <person name="Arachchi H.M."/>
            <person name="Berlin A."/>
            <person name="Chapman S.B."/>
            <person name="Goldberg J."/>
            <person name="Griggs A."/>
            <person name="Gujja S."/>
            <person name="Hansen M."/>
            <person name="Howarth C."/>
            <person name="Imamovic A."/>
            <person name="Larimer J."/>
            <person name="McCowen C."/>
            <person name="Montmayeur A."/>
            <person name="Murphy C."/>
            <person name="Neiman D."/>
            <person name="Pearson M."/>
            <person name="Priest M."/>
            <person name="Roberts A."/>
            <person name="Saif S."/>
            <person name="Shea T."/>
            <person name="Sisk P."/>
            <person name="Sykes S."/>
            <person name="Wortman J."/>
            <person name="Nusbaum C."/>
            <person name="Birren B."/>
        </authorList>
    </citation>
    <scope>NUCLEOTIDE SEQUENCE [LARGE SCALE GENOMIC DNA]</scope>
    <source>
        <strain evidence="2 3">ATCC 49717</strain>
    </source>
</reference>
<gene>
    <name evidence="2" type="ORF">HMPREF9695_04425</name>
</gene>
<dbReference type="PATRIC" id="fig|883078.3.peg.4570"/>
<protein>
    <submittedName>
        <fullName evidence="2">Uncharacterized protein</fullName>
    </submittedName>
</protein>
<evidence type="ECO:0000313" key="3">
    <source>
        <dbReference type="Proteomes" id="UP000001096"/>
    </source>
</evidence>
<organism evidence="2 3">
    <name type="scientific">Afipia broomeae ATCC 49717</name>
    <dbReference type="NCBI Taxonomy" id="883078"/>
    <lineage>
        <taxon>Bacteria</taxon>
        <taxon>Pseudomonadati</taxon>
        <taxon>Pseudomonadota</taxon>
        <taxon>Alphaproteobacteria</taxon>
        <taxon>Hyphomicrobiales</taxon>
        <taxon>Nitrobacteraceae</taxon>
        <taxon>Afipia</taxon>
    </lineage>
</organism>
<evidence type="ECO:0000256" key="1">
    <source>
        <dbReference type="SAM" id="MobiDB-lite"/>
    </source>
</evidence>
<dbReference type="AlphaFoldDB" id="K8P4A6"/>
<comment type="caution">
    <text evidence="2">The sequence shown here is derived from an EMBL/GenBank/DDBJ whole genome shotgun (WGS) entry which is preliminary data.</text>
</comment>
<dbReference type="EMBL" id="AGWX01000005">
    <property type="protein sequence ID" value="EKS34515.1"/>
    <property type="molecule type" value="Genomic_DNA"/>
</dbReference>
<feature type="region of interest" description="Disordered" evidence="1">
    <location>
        <begin position="299"/>
        <end position="319"/>
    </location>
</feature>
<feature type="region of interest" description="Disordered" evidence="1">
    <location>
        <begin position="138"/>
        <end position="158"/>
    </location>
</feature>
<proteinExistence type="predicted"/>
<sequence length="319" mass="34635">MTEPAALTSGKDFQDLRREMSSARDGGQPWFVLGDIFSRALATASDADLPALRTAAAEATRLSPGVLRRYVVLLDRLRAIAASEGLARDALISRVFNAAEVAARIHDLDPQRGMTALLELKAGAVTLDQLRKRLTELPAPELEPFEEPPKEERPSKRSVARGLAAIRSRELKAAFMLKALEPWAGERWGEGASLRRRPATRFYTAHQGFEILGKAGPDRRLAGVELFILDGREESELRYFEGVFPAYLVLATFYPRFFFAFSPSTPDASVARAAALLGAFGAASVGVARVTAQGAVETVVEPSGPPAPDRTGRFDALTQ</sequence>
<keyword evidence="3" id="KW-1185">Reference proteome</keyword>
<name>K8P4A6_9BRAD</name>